<dbReference type="GO" id="GO:0055085">
    <property type="term" value="P:transmembrane transport"/>
    <property type="evidence" value="ECO:0007669"/>
    <property type="project" value="InterPro"/>
</dbReference>
<dbReference type="InterPro" id="IPR035906">
    <property type="entry name" value="MetI-like_sf"/>
</dbReference>
<dbReference type="CDD" id="cd06261">
    <property type="entry name" value="TM_PBP2"/>
    <property type="match status" value="1"/>
</dbReference>
<dbReference type="PANTHER" id="PTHR43163">
    <property type="entry name" value="DIPEPTIDE TRANSPORT SYSTEM PERMEASE PROTEIN DPPB-RELATED"/>
    <property type="match status" value="1"/>
</dbReference>
<evidence type="ECO:0000313" key="9">
    <source>
        <dbReference type="EMBL" id="PJI93833.1"/>
    </source>
</evidence>
<feature type="transmembrane region" description="Helical" evidence="7">
    <location>
        <begin position="7"/>
        <end position="25"/>
    </location>
</feature>
<keyword evidence="3" id="KW-1003">Cell membrane</keyword>
<gene>
    <name evidence="9" type="ORF">CLV34_1309</name>
</gene>
<feature type="transmembrane region" description="Helical" evidence="7">
    <location>
        <begin position="249"/>
        <end position="271"/>
    </location>
</feature>
<dbReference type="SUPFAM" id="SSF161098">
    <property type="entry name" value="MetI-like"/>
    <property type="match status" value="1"/>
</dbReference>
<keyword evidence="10" id="KW-1185">Reference proteome</keyword>
<feature type="transmembrane region" description="Helical" evidence="7">
    <location>
        <begin position="149"/>
        <end position="171"/>
    </location>
</feature>
<evidence type="ECO:0000313" key="10">
    <source>
        <dbReference type="Proteomes" id="UP000231586"/>
    </source>
</evidence>
<comment type="similarity">
    <text evidence="7">Belongs to the binding-protein-dependent transport system permease family.</text>
</comment>
<evidence type="ECO:0000256" key="2">
    <source>
        <dbReference type="ARBA" id="ARBA00022448"/>
    </source>
</evidence>
<name>A0A2M8WSD7_9MICO</name>
<dbReference type="Gene3D" id="1.10.3720.10">
    <property type="entry name" value="MetI-like"/>
    <property type="match status" value="1"/>
</dbReference>
<keyword evidence="2 7" id="KW-0813">Transport</keyword>
<reference evidence="9 10" key="1">
    <citation type="submission" date="2017-11" db="EMBL/GenBank/DDBJ databases">
        <title>Genomic Encyclopedia of Archaeal and Bacterial Type Strains, Phase II (KMG-II): From Individual Species to Whole Genera.</title>
        <authorList>
            <person name="Goeker M."/>
        </authorList>
    </citation>
    <scope>NUCLEOTIDE SEQUENCE [LARGE SCALE GENOMIC DNA]</scope>
    <source>
        <strain evidence="9 10">DSM 22413</strain>
    </source>
</reference>
<dbReference type="InterPro" id="IPR045621">
    <property type="entry name" value="BPD_transp_1_N"/>
</dbReference>
<evidence type="ECO:0000256" key="7">
    <source>
        <dbReference type="RuleBase" id="RU363032"/>
    </source>
</evidence>
<feature type="transmembrane region" description="Helical" evidence="7">
    <location>
        <begin position="191"/>
        <end position="212"/>
    </location>
</feature>
<comment type="subcellular location">
    <subcellularLocation>
        <location evidence="1 7">Cell membrane</location>
        <topology evidence="1 7">Multi-pass membrane protein</topology>
    </subcellularLocation>
</comment>
<sequence>MKYYGRRVAFYAITLWAAISLNFFIPRMLPGDPADILLAKLARNGDVSPAVVQNVKLILGGSDESLWTQYWTYIKNLFHGDLGISVSKFPEPVWDLIRDALPWTICLVGIATILSFAIGIAGGAWIGWKRGTAWDAFIPFTTLLQSIPYFWLALLLVYFVGMQMGWAPVAWGWDVQTYDHPELSWPSIVDVFQHAVLPATTIILSSVGGWLVGMRNMMVSTLSEDYIVTAEAKGLRPRRVLWTYAVRNAALPSFAGFGVTLAFVVSGSLVMEQVFSYPGVGKLMITAVQNADYTLMQGVFLLTTVTVLAANFVMDIIYGFIDPRTRHHG</sequence>
<dbReference type="AlphaFoldDB" id="A0A2M8WSD7"/>
<dbReference type="RefSeq" id="WP_100349467.1">
    <property type="nucleotide sequence ID" value="NZ_PGTZ01000007.1"/>
</dbReference>
<evidence type="ECO:0000256" key="1">
    <source>
        <dbReference type="ARBA" id="ARBA00004651"/>
    </source>
</evidence>
<evidence type="ECO:0000256" key="4">
    <source>
        <dbReference type="ARBA" id="ARBA00022692"/>
    </source>
</evidence>
<protein>
    <submittedName>
        <fullName evidence="9">Peptide/nickel transport system permease protein</fullName>
    </submittedName>
</protein>
<evidence type="ECO:0000256" key="5">
    <source>
        <dbReference type="ARBA" id="ARBA00022989"/>
    </source>
</evidence>
<dbReference type="Proteomes" id="UP000231586">
    <property type="component" value="Unassembled WGS sequence"/>
</dbReference>
<feature type="domain" description="ABC transmembrane type-1" evidence="8">
    <location>
        <begin position="101"/>
        <end position="318"/>
    </location>
</feature>
<dbReference type="InterPro" id="IPR000515">
    <property type="entry name" value="MetI-like"/>
</dbReference>
<dbReference type="Pfam" id="PF19300">
    <property type="entry name" value="BPD_transp_1_N"/>
    <property type="match status" value="1"/>
</dbReference>
<feature type="transmembrane region" description="Helical" evidence="7">
    <location>
        <begin position="299"/>
        <end position="321"/>
    </location>
</feature>
<proteinExistence type="inferred from homology"/>
<feature type="transmembrane region" description="Helical" evidence="7">
    <location>
        <begin position="100"/>
        <end position="128"/>
    </location>
</feature>
<dbReference type="GO" id="GO:0005886">
    <property type="term" value="C:plasma membrane"/>
    <property type="evidence" value="ECO:0007669"/>
    <property type="project" value="UniProtKB-SubCell"/>
</dbReference>
<dbReference type="PROSITE" id="PS50928">
    <property type="entry name" value="ABC_TM1"/>
    <property type="match status" value="1"/>
</dbReference>
<keyword evidence="6 7" id="KW-0472">Membrane</keyword>
<evidence type="ECO:0000256" key="3">
    <source>
        <dbReference type="ARBA" id="ARBA00022475"/>
    </source>
</evidence>
<accession>A0A2M8WSD7</accession>
<organism evidence="9 10">
    <name type="scientific">Luteimicrobium subarcticum</name>
    <dbReference type="NCBI Taxonomy" id="620910"/>
    <lineage>
        <taxon>Bacteria</taxon>
        <taxon>Bacillati</taxon>
        <taxon>Actinomycetota</taxon>
        <taxon>Actinomycetes</taxon>
        <taxon>Micrococcales</taxon>
        <taxon>Luteimicrobium</taxon>
    </lineage>
</organism>
<dbReference type="Pfam" id="PF00528">
    <property type="entry name" value="BPD_transp_1"/>
    <property type="match status" value="1"/>
</dbReference>
<comment type="caution">
    <text evidence="9">The sequence shown here is derived from an EMBL/GenBank/DDBJ whole genome shotgun (WGS) entry which is preliminary data.</text>
</comment>
<dbReference type="EMBL" id="PGTZ01000007">
    <property type="protein sequence ID" value="PJI93833.1"/>
    <property type="molecule type" value="Genomic_DNA"/>
</dbReference>
<evidence type="ECO:0000259" key="8">
    <source>
        <dbReference type="PROSITE" id="PS50928"/>
    </source>
</evidence>
<dbReference type="OrthoDB" id="9778910at2"/>
<evidence type="ECO:0000256" key="6">
    <source>
        <dbReference type="ARBA" id="ARBA00023136"/>
    </source>
</evidence>
<keyword evidence="4 7" id="KW-0812">Transmembrane</keyword>
<keyword evidence="5 7" id="KW-1133">Transmembrane helix</keyword>
<dbReference type="PANTHER" id="PTHR43163:SF6">
    <property type="entry name" value="DIPEPTIDE TRANSPORT SYSTEM PERMEASE PROTEIN DPPB-RELATED"/>
    <property type="match status" value="1"/>
</dbReference>